<dbReference type="GO" id="GO:0006508">
    <property type="term" value="P:proteolysis"/>
    <property type="evidence" value="ECO:0007669"/>
    <property type="project" value="InterPro"/>
</dbReference>
<dbReference type="SUPFAM" id="SSF53474">
    <property type="entry name" value="alpha/beta-Hydrolases"/>
    <property type="match status" value="1"/>
</dbReference>
<reference evidence="3 4" key="1">
    <citation type="submission" date="2018-03" db="EMBL/GenBank/DDBJ databases">
        <title>Genomic Encyclopedia of Type Strains, Phase III (KMG-III): the genomes of soil and plant-associated and newly described type strains.</title>
        <authorList>
            <person name="Whitman W."/>
        </authorList>
    </citation>
    <scope>NUCLEOTIDE SEQUENCE [LARGE SCALE GENOMIC DNA]</scope>
    <source>
        <strain evidence="3 4">CGMCC 1.12700</strain>
    </source>
</reference>
<evidence type="ECO:0000313" key="4">
    <source>
        <dbReference type="Proteomes" id="UP000240572"/>
    </source>
</evidence>
<dbReference type="Proteomes" id="UP000240572">
    <property type="component" value="Unassembled WGS sequence"/>
</dbReference>
<dbReference type="SUPFAM" id="SSF50993">
    <property type="entry name" value="Peptidase/esterase 'gauge' domain"/>
    <property type="match status" value="1"/>
</dbReference>
<keyword evidence="3" id="KW-0031">Aminopeptidase</keyword>
<keyword evidence="4" id="KW-1185">Reference proteome</keyword>
<dbReference type="Gene3D" id="3.40.50.1820">
    <property type="entry name" value="alpha/beta hydrolase"/>
    <property type="match status" value="1"/>
</dbReference>
<dbReference type="Pfam" id="PF00326">
    <property type="entry name" value="Peptidase_S9"/>
    <property type="match status" value="1"/>
</dbReference>
<dbReference type="Gene3D" id="2.120.10.30">
    <property type="entry name" value="TolB, C-terminal domain"/>
    <property type="match status" value="1"/>
</dbReference>
<dbReference type="PANTHER" id="PTHR42776:SF27">
    <property type="entry name" value="DIPEPTIDYL PEPTIDASE FAMILY MEMBER 6"/>
    <property type="match status" value="1"/>
</dbReference>
<keyword evidence="3" id="KW-0645">Protease</keyword>
<evidence type="ECO:0000313" key="3">
    <source>
        <dbReference type="EMBL" id="PSK88862.1"/>
    </source>
</evidence>
<evidence type="ECO:0000256" key="1">
    <source>
        <dbReference type="ARBA" id="ARBA00022801"/>
    </source>
</evidence>
<sequence length="645" mass="73110">MAFAALIGSMGGTVAQAQTKAKPGMTTNNGPSSLIPMRDFFRNSEKRSFQLSPDGNYISFMAPFKSRMNIFVQKTGDKKSEPVRLTSLEDRDIAGYFWANNGRIAYLKDSGGDENYHLFAVNIDGSNDKELTPFDKVRVDIIDDLPEQDDYMIIGLNKRNPQVSDPYRLNINTGALEQLYENPGNITGWQTDHDGKLLIASTSDGVNTTLLYRPNEKAPFAEVMTTNFKESLSPQFFDPKNPSVVYAVSNIGRDKAAAVRYDLVKKKELEELYRNDKVDVEGIGYSQKRKVPTSIYYTVDKREFRFLDKEAESRRAEMRKLIDKDLEFGIASSNKNEDKFLIVTFDDKTSGSYYFYDQKVKKMEKIADISPWLNRSDMADMKPVSYTSRDGVTIHGYLTLPKGVPAQQLPVVINPHGGPWARDKWGFNPEIQFLANRGYAVLQMNFRGSTGYGRDFMEKSFKQWGQTMQDDITDGVRYLVSEGIADPKRIAIYGGSYGGYATLAGITKTPDLYACAIDYVGVSNLFTFMNTIPPYWEPFKKMMYEMVGDPTNEADSTMLRANSPVFHADRIICPLFVAQGAKDPRVNKDESDQMVAALKKRGIEVQYMVKDNEGHGFHNEENRFEFYKAMEDFLSLHLKGKRETN</sequence>
<name>A0A2P8CV80_9BACT</name>
<dbReference type="GO" id="GO:0004177">
    <property type="term" value="F:aminopeptidase activity"/>
    <property type="evidence" value="ECO:0007669"/>
    <property type="project" value="UniProtKB-KW"/>
</dbReference>
<evidence type="ECO:0000259" key="2">
    <source>
        <dbReference type="Pfam" id="PF00326"/>
    </source>
</evidence>
<dbReference type="EMBL" id="PYGD01000014">
    <property type="protein sequence ID" value="PSK88862.1"/>
    <property type="molecule type" value="Genomic_DNA"/>
</dbReference>
<dbReference type="SUPFAM" id="SSF82171">
    <property type="entry name" value="DPP6 N-terminal domain-like"/>
    <property type="match status" value="1"/>
</dbReference>
<accession>A0A2P8CV80</accession>
<dbReference type="InterPro" id="IPR001375">
    <property type="entry name" value="Peptidase_S9_cat"/>
</dbReference>
<protein>
    <submittedName>
        <fullName evidence="3">Dipeptidyl aminopeptidase/acylaminoacyl peptidase</fullName>
    </submittedName>
</protein>
<dbReference type="PANTHER" id="PTHR42776">
    <property type="entry name" value="SERINE PEPTIDASE S9 FAMILY MEMBER"/>
    <property type="match status" value="1"/>
</dbReference>
<dbReference type="InterPro" id="IPR029058">
    <property type="entry name" value="AB_hydrolase_fold"/>
</dbReference>
<dbReference type="GO" id="GO:0004252">
    <property type="term" value="F:serine-type endopeptidase activity"/>
    <property type="evidence" value="ECO:0007669"/>
    <property type="project" value="TreeGrafter"/>
</dbReference>
<dbReference type="InterPro" id="IPR011042">
    <property type="entry name" value="6-blade_b-propeller_TolB-like"/>
</dbReference>
<dbReference type="AlphaFoldDB" id="A0A2P8CV80"/>
<organism evidence="3 4">
    <name type="scientific">Taibaiella chishuiensis</name>
    <dbReference type="NCBI Taxonomy" id="1434707"/>
    <lineage>
        <taxon>Bacteria</taxon>
        <taxon>Pseudomonadati</taxon>
        <taxon>Bacteroidota</taxon>
        <taxon>Chitinophagia</taxon>
        <taxon>Chitinophagales</taxon>
        <taxon>Chitinophagaceae</taxon>
        <taxon>Taibaiella</taxon>
    </lineage>
</organism>
<feature type="domain" description="Peptidase S9 prolyl oligopeptidase catalytic" evidence="2">
    <location>
        <begin position="425"/>
        <end position="639"/>
    </location>
</feature>
<proteinExistence type="predicted"/>
<gene>
    <name evidence="3" type="ORF">B0I18_11474</name>
</gene>
<keyword evidence="1" id="KW-0378">Hydrolase</keyword>
<comment type="caution">
    <text evidence="3">The sequence shown here is derived from an EMBL/GenBank/DDBJ whole genome shotgun (WGS) entry which is preliminary data.</text>
</comment>